<dbReference type="EMBL" id="CP133614">
    <property type="protein sequence ID" value="WMV20059.1"/>
    <property type="molecule type" value="Genomic_DNA"/>
</dbReference>
<organism evidence="1 2">
    <name type="scientific">Solanum verrucosum</name>
    <dbReference type="NCBI Taxonomy" id="315347"/>
    <lineage>
        <taxon>Eukaryota</taxon>
        <taxon>Viridiplantae</taxon>
        <taxon>Streptophyta</taxon>
        <taxon>Embryophyta</taxon>
        <taxon>Tracheophyta</taxon>
        <taxon>Spermatophyta</taxon>
        <taxon>Magnoliopsida</taxon>
        <taxon>eudicotyledons</taxon>
        <taxon>Gunneridae</taxon>
        <taxon>Pentapetalae</taxon>
        <taxon>asterids</taxon>
        <taxon>lamiids</taxon>
        <taxon>Solanales</taxon>
        <taxon>Solanaceae</taxon>
        <taxon>Solanoideae</taxon>
        <taxon>Solaneae</taxon>
        <taxon>Solanum</taxon>
    </lineage>
</organism>
<gene>
    <name evidence="1" type="ORF">MTR67_013444</name>
</gene>
<dbReference type="AlphaFoldDB" id="A0AAF0QHM0"/>
<protein>
    <submittedName>
        <fullName evidence="1">Uncharacterized protein</fullName>
    </submittedName>
</protein>
<name>A0AAF0QHM0_SOLVR</name>
<keyword evidence="2" id="KW-1185">Reference proteome</keyword>
<proteinExistence type="predicted"/>
<evidence type="ECO:0000313" key="2">
    <source>
        <dbReference type="Proteomes" id="UP001234989"/>
    </source>
</evidence>
<accession>A0AAF0QHM0</accession>
<dbReference type="Proteomes" id="UP001234989">
    <property type="component" value="Chromosome 3"/>
</dbReference>
<sequence length="120" mass="14127">MRDYGHELLNSRTSWYNLKRVRNSILNTQDLELEDITPLKDTQFMNFMQNSWELATRIEGLNNNMELMYTTLLILILAFTKLSSNRWLNSKDSQLNSKAFMNSTLNSLLNVNYEFKSYGS</sequence>
<reference evidence="1" key="1">
    <citation type="submission" date="2023-08" db="EMBL/GenBank/DDBJ databases">
        <title>A de novo genome assembly of Solanum verrucosum Schlechtendal, a Mexican diploid species geographically isolated from the other diploid A-genome species in potato relatives.</title>
        <authorList>
            <person name="Hosaka K."/>
        </authorList>
    </citation>
    <scope>NUCLEOTIDE SEQUENCE</scope>
    <source>
        <tissue evidence="1">Young leaves</tissue>
    </source>
</reference>
<evidence type="ECO:0000313" key="1">
    <source>
        <dbReference type="EMBL" id="WMV20059.1"/>
    </source>
</evidence>